<dbReference type="OrthoDB" id="935402at2759"/>
<reference evidence="2 3" key="1">
    <citation type="journal article" date="2019" name="Genome Biol. Evol.">
        <title>Insights into the evolution of the New World diploid cottons (Gossypium, subgenus Houzingenia) based on genome sequencing.</title>
        <authorList>
            <person name="Grover C.E."/>
            <person name="Arick M.A. 2nd"/>
            <person name="Thrash A."/>
            <person name="Conover J.L."/>
            <person name="Sanders W.S."/>
            <person name="Peterson D.G."/>
            <person name="Frelichowski J.E."/>
            <person name="Scheffler J.A."/>
            <person name="Scheffler B.E."/>
            <person name="Wendel J.F."/>
        </authorList>
    </citation>
    <scope>NUCLEOTIDE SEQUENCE [LARGE SCALE GENOMIC DNA]</scope>
    <source>
        <strain evidence="2">0</strain>
        <tissue evidence="2">Leaf</tissue>
    </source>
</reference>
<evidence type="ECO:0000259" key="1">
    <source>
        <dbReference type="Pfam" id="PF24289"/>
    </source>
</evidence>
<dbReference type="InterPro" id="IPR055900">
    <property type="entry name" value="DUF7477"/>
</dbReference>
<evidence type="ECO:0000313" key="3">
    <source>
        <dbReference type="Proteomes" id="UP000593560"/>
    </source>
</evidence>
<evidence type="ECO:0000313" key="2">
    <source>
        <dbReference type="EMBL" id="MBA0806737.1"/>
    </source>
</evidence>
<proteinExistence type="predicted"/>
<organism evidence="2 3">
    <name type="scientific">Gossypium harknessii</name>
    <dbReference type="NCBI Taxonomy" id="34285"/>
    <lineage>
        <taxon>Eukaryota</taxon>
        <taxon>Viridiplantae</taxon>
        <taxon>Streptophyta</taxon>
        <taxon>Embryophyta</taxon>
        <taxon>Tracheophyta</taxon>
        <taxon>Spermatophyta</taxon>
        <taxon>Magnoliopsida</taxon>
        <taxon>eudicotyledons</taxon>
        <taxon>Gunneridae</taxon>
        <taxon>Pentapetalae</taxon>
        <taxon>rosids</taxon>
        <taxon>malvids</taxon>
        <taxon>Malvales</taxon>
        <taxon>Malvaceae</taxon>
        <taxon>Malvoideae</taxon>
        <taxon>Gossypium</taxon>
    </lineage>
</organism>
<comment type="caution">
    <text evidence="2">The sequence shown here is derived from an EMBL/GenBank/DDBJ whole genome shotgun (WGS) entry which is preliminary data.</text>
</comment>
<accession>A0A7J9HAA6</accession>
<protein>
    <recommendedName>
        <fullName evidence="1">DUF7477 domain-containing protein</fullName>
    </recommendedName>
</protein>
<dbReference type="Proteomes" id="UP000593560">
    <property type="component" value="Unassembled WGS sequence"/>
</dbReference>
<keyword evidence="3" id="KW-1185">Reference proteome</keyword>
<dbReference type="EMBL" id="JABFAD010000009">
    <property type="protein sequence ID" value="MBA0806737.1"/>
    <property type="molecule type" value="Genomic_DNA"/>
</dbReference>
<dbReference type="AlphaFoldDB" id="A0A7J9HAA6"/>
<sequence length="261" mass="29496">YHYNVIDSRLQQHVEKGKEDGLYIRCVASSLNLWAIVMDAGTGFTSQVYELSPIFLHKEWIMEQWEKNYYITSVAGACNGSALVVMSKGTPYTQQSYKVSDVFPFKWINKKWKEGFSVTSMTAAGSKWGIVMSRNAGYPTQVVELDFLYPSEGIHRRWEKGYRITAAAATEDQAAFILSASKRKSQDVMQETLRTSAFPSTHVKCPEVWYSEEATAVYKLEGSFLPSYLFDFARILDSINSIVFVDSVAISTSNTPLVYNT</sequence>
<name>A0A7J9HAA6_9ROSI</name>
<feature type="domain" description="DUF7477" evidence="1">
    <location>
        <begin position="1"/>
        <end position="204"/>
    </location>
</feature>
<gene>
    <name evidence="2" type="ORF">Gohar_022594</name>
</gene>
<dbReference type="Pfam" id="PF24289">
    <property type="entry name" value="DUF7477"/>
    <property type="match status" value="1"/>
</dbReference>
<feature type="non-terminal residue" evidence="2">
    <location>
        <position position="261"/>
    </location>
</feature>